<organism evidence="5 6">
    <name type="scientific">Thalassospira xiamenensis</name>
    <dbReference type="NCBI Taxonomy" id="220697"/>
    <lineage>
        <taxon>Bacteria</taxon>
        <taxon>Pseudomonadati</taxon>
        <taxon>Pseudomonadota</taxon>
        <taxon>Alphaproteobacteria</taxon>
        <taxon>Rhodospirillales</taxon>
        <taxon>Thalassospiraceae</taxon>
        <taxon>Thalassospira</taxon>
    </lineage>
</organism>
<dbReference type="RefSeq" id="WP_097053823.1">
    <property type="nucleotide sequence ID" value="NZ_OBMM01000016.1"/>
</dbReference>
<dbReference type="Gene3D" id="1.25.40.20">
    <property type="entry name" value="Ankyrin repeat-containing domain"/>
    <property type="match status" value="2"/>
</dbReference>
<name>A0A285U2B7_9PROT</name>
<feature type="repeat" description="ANK" evidence="3">
    <location>
        <begin position="832"/>
        <end position="864"/>
    </location>
</feature>
<keyword evidence="2 3" id="KW-0040">ANK repeat</keyword>
<keyword evidence="4" id="KW-0732">Signal</keyword>
<evidence type="ECO:0000256" key="1">
    <source>
        <dbReference type="ARBA" id="ARBA00022737"/>
    </source>
</evidence>
<dbReference type="PROSITE" id="PS50297">
    <property type="entry name" value="ANK_REP_REGION"/>
    <property type="match status" value="5"/>
</dbReference>
<gene>
    <name evidence="5" type="ORF">SAMN05428964_1165</name>
</gene>
<protein>
    <submittedName>
        <fullName evidence="5">Ankyrin repeat</fullName>
    </submittedName>
</protein>
<feature type="repeat" description="ANK" evidence="3">
    <location>
        <begin position="763"/>
        <end position="795"/>
    </location>
</feature>
<dbReference type="PANTHER" id="PTHR24173:SF74">
    <property type="entry name" value="ANKYRIN REPEAT DOMAIN-CONTAINING PROTEIN 16"/>
    <property type="match status" value="1"/>
</dbReference>
<proteinExistence type="predicted"/>
<feature type="chain" id="PRO_5012515740" evidence="4">
    <location>
        <begin position="28"/>
        <end position="1106"/>
    </location>
</feature>
<feature type="signal peptide" evidence="4">
    <location>
        <begin position="1"/>
        <end position="27"/>
    </location>
</feature>
<keyword evidence="1" id="KW-0677">Repeat</keyword>
<dbReference type="SMART" id="SM00248">
    <property type="entry name" value="ANK"/>
    <property type="match status" value="8"/>
</dbReference>
<dbReference type="Proteomes" id="UP000219068">
    <property type="component" value="Unassembled WGS sequence"/>
</dbReference>
<dbReference type="SUPFAM" id="SSF48403">
    <property type="entry name" value="Ankyrin repeat"/>
    <property type="match status" value="2"/>
</dbReference>
<feature type="repeat" description="ANK" evidence="3">
    <location>
        <begin position="518"/>
        <end position="550"/>
    </location>
</feature>
<dbReference type="PANTHER" id="PTHR24173">
    <property type="entry name" value="ANKYRIN REPEAT CONTAINING"/>
    <property type="match status" value="1"/>
</dbReference>
<dbReference type="EMBL" id="OBMM01000016">
    <property type="protein sequence ID" value="SOC31365.1"/>
    <property type="molecule type" value="Genomic_DNA"/>
</dbReference>
<accession>A0A285U2B7</accession>
<evidence type="ECO:0000256" key="4">
    <source>
        <dbReference type="SAM" id="SignalP"/>
    </source>
</evidence>
<feature type="repeat" description="ANK" evidence="3">
    <location>
        <begin position="452"/>
        <end position="484"/>
    </location>
</feature>
<sequence>MKHLRRSLIVLLSGVSLTVMVPASLQAECLAVDFVYEHRDAMLAIKDPAQKNDYMRKAISSAWSMTSDTASKTIMAYGMGEGLATAPSRAVAEKALSLSHAEMLKLAKGAPVDQQRIAKTLSKIEQGVAVTDDLNIWMDRVGIAVDAINLIDWTITSMQTGDRYAKAKAAQSALSIARTVTAKVAGGTMGAMMASASFIDYAVSSFGEAAHAANWYNAYREYYDNGGRNGAFWVDLRERGGDQAVEAELNKFWDDPGAYANLQGKDVPRPFIGDALAIAKQKKAYAGRYMAERIEPMVAQETADRAEAAWEVASQEYRRACHAAKAEAQTLQTVETMLASLQSAGDADERLFFAVRRNDLDAIDAALTDGGDPLKTIPDQGYNALDAGIVLMISEGDGQDGIARLLASGASLDQAFVGRDQNPLTAALDKNAQSAITFLLKHGYPVDKPRKDGRTALMLAAFKGQQEIVTTLLSAGASVIPVDGDGIDALGYAANGSRADIIPLLISAGAQPNRLAANGLTPLIIAAARGNMATVQTLIDGGASPAMKGKSGTASHYASLKGHMEIAEYLKGLETKDGPLDIVSASPFQPTIISGNVEFIDLRVAKQTQGPLNWKIYIDDVAILGWRPRATSEEGTFSFEVVAKNEGTSNFTVRVTDAAGNKGTWSTRFTSELGYTELVERATEAIKSKDMAEIKKLASNPKTANILSRECVNWDQETMQCRMMLSGFALVAAIAANDTSAVDALLSAGVHADSRFASSNWNKGYSPMTYAVAGGRPEIARILVDAGANINHINPNGSNAFITALAIGRIDLARWLMQRGADVNVPYREDGKVYSALHIAATEENTQLFRELLQNGAQITTDDAGHTPGYYIYWLTKDVELAVAAGYPEAREYEAKANDPGFDWAEFARRMQPALQQFSQNVAAAQQQYNQRVTEINDTYNSQPGQMYSNLNQTQSPYSTGSSISSFASPELDTYGGASLSDCKSVSDQGLGETVFSASTHYWDDTGRVKIDLYVATSPCKLDKEISFTRPVNICGKTLYWSEYYDYGESSEVREFLDIQRNNPDMYVYTYTPRDDIGENNFRQLMCNKENETILRKEGGVFIRKK</sequence>
<reference evidence="5 6" key="1">
    <citation type="submission" date="2017-08" db="EMBL/GenBank/DDBJ databases">
        <authorList>
            <person name="de Groot N.N."/>
        </authorList>
    </citation>
    <scope>NUCLEOTIDE SEQUENCE [LARGE SCALE GENOMIC DNA]</scope>
    <source>
        <strain evidence="5 6">USBA 78</strain>
    </source>
</reference>
<dbReference type="InterPro" id="IPR036770">
    <property type="entry name" value="Ankyrin_rpt-contain_sf"/>
</dbReference>
<dbReference type="Pfam" id="PF12796">
    <property type="entry name" value="Ank_2"/>
    <property type="match status" value="3"/>
</dbReference>
<dbReference type="AlphaFoldDB" id="A0A285U2B7"/>
<dbReference type="InterPro" id="IPR002110">
    <property type="entry name" value="Ankyrin_rpt"/>
</dbReference>
<evidence type="ECO:0000256" key="3">
    <source>
        <dbReference type="PROSITE-ProRule" id="PRU00023"/>
    </source>
</evidence>
<evidence type="ECO:0000256" key="2">
    <source>
        <dbReference type="ARBA" id="ARBA00023043"/>
    </source>
</evidence>
<dbReference type="PROSITE" id="PS50088">
    <property type="entry name" value="ANK_REPEAT"/>
    <property type="match status" value="5"/>
</dbReference>
<evidence type="ECO:0000313" key="6">
    <source>
        <dbReference type="Proteomes" id="UP000219068"/>
    </source>
</evidence>
<evidence type="ECO:0000313" key="5">
    <source>
        <dbReference type="EMBL" id="SOC31365.1"/>
    </source>
</evidence>
<feature type="repeat" description="ANK" evidence="3">
    <location>
        <begin position="796"/>
        <end position="828"/>
    </location>
</feature>